<evidence type="ECO:0000256" key="11">
    <source>
        <dbReference type="SAM" id="SignalP"/>
    </source>
</evidence>
<keyword evidence="7" id="KW-0472">Membrane</keyword>
<keyword evidence="5 11" id="KW-0732">Signal</keyword>
<dbReference type="InterPro" id="IPR000782">
    <property type="entry name" value="FAS1_domain"/>
</dbReference>
<dbReference type="GO" id="GO:0098552">
    <property type="term" value="C:side of membrane"/>
    <property type="evidence" value="ECO:0007669"/>
    <property type="project" value="UniProtKB-KW"/>
</dbReference>
<protein>
    <recommendedName>
        <fullName evidence="12">FAS1 domain-containing protein</fullName>
    </recommendedName>
</protein>
<keyword evidence="8" id="KW-0325">Glycoprotein</keyword>
<organism evidence="13 14">
    <name type="scientific">Eleusine coracana subsp. coracana</name>
    <dbReference type="NCBI Taxonomy" id="191504"/>
    <lineage>
        <taxon>Eukaryota</taxon>
        <taxon>Viridiplantae</taxon>
        <taxon>Streptophyta</taxon>
        <taxon>Embryophyta</taxon>
        <taxon>Tracheophyta</taxon>
        <taxon>Spermatophyta</taxon>
        <taxon>Magnoliopsida</taxon>
        <taxon>Liliopsida</taxon>
        <taxon>Poales</taxon>
        <taxon>Poaceae</taxon>
        <taxon>PACMAD clade</taxon>
        <taxon>Chloridoideae</taxon>
        <taxon>Cynodonteae</taxon>
        <taxon>Eleusininae</taxon>
        <taxon>Eleusine</taxon>
    </lineage>
</organism>
<evidence type="ECO:0000256" key="1">
    <source>
        <dbReference type="ARBA" id="ARBA00004609"/>
    </source>
</evidence>
<evidence type="ECO:0000256" key="3">
    <source>
        <dbReference type="ARBA" id="ARBA00022475"/>
    </source>
</evidence>
<reference evidence="13" key="2">
    <citation type="submission" date="2021-12" db="EMBL/GenBank/DDBJ databases">
        <title>Resequencing data analysis of finger millet.</title>
        <authorList>
            <person name="Hatakeyama M."/>
            <person name="Aluri S."/>
            <person name="Balachadran M.T."/>
            <person name="Sivarajan S.R."/>
            <person name="Poveda L."/>
            <person name="Shimizu-Inatsugi R."/>
            <person name="Schlapbach R."/>
            <person name="Sreeman S.M."/>
            <person name="Shimizu K.K."/>
        </authorList>
    </citation>
    <scope>NUCLEOTIDE SEQUENCE</scope>
</reference>
<accession>A0AAV5C0I1</accession>
<dbReference type="InterPro" id="IPR036378">
    <property type="entry name" value="FAS1_dom_sf"/>
</dbReference>
<evidence type="ECO:0000256" key="8">
    <source>
        <dbReference type="ARBA" id="ARBA00023180"/>
    </source>
</evidence>
<dbReference type="EMBL" id="BQKI01000003">
    <property type="protein sequence ID" value="GJM90999.1"/>
    <property type="molecule type" value="Genomic_DNA"/>
</dbReference>
<comment type="subcellular location">
    <subcellularLocation>
        <location evidence="1">Cell membrane</location>
        <topology evidence="1">Lipid-anchor</topology>
        <topology evidence="1">GPI-anchor</topology>
    </subcellularLocation>
</comment>
<evidence type="ECO:0000256" key="2">
    <source>
        <dbReference type="ARBA" id="ARBA00007843"/>
    </source>
</evidence>
<dbReference type="InterPro" id="IPR045003">
    <property type="entry name" value="FLA_A"/>
</dbReference>
<dbReference type="PANTHER" id="PTHR32077">
    <property type="entry name" value="FASCICLIN-LIKE ARABINOGALACTAN PROTEIN"/>
    <property type="match status" value="1"/>
</dbReference>
<dbReference type="Proteomes" id="UP001054889">
    <property type="component" value="Unassembled WGS sequence"/>
</dbReference>
<feature type="region of interest" description="Disordered" evidence="10">
    <location>
        <begin position="189"/>
        <end position="238"/>
    </location>
</feature>
<keyword evidence="3" id="KW-1003">Cell membrane</keyword>
<dbReference type="FunFam" id="2.30.180.10:FF:000006">
    <property type="entry name" value="Fasciclin-like arabinogalactan protein 11"/>
    <property type="match status" value="1"/>
</dbReference>
<dbReference type="PROSITE" id="PS50213">
    <property type="entry name" value="FAS1"/>
    <property type="match status" value="1"/>
</dbReference>
<dbReference type="AlphaFoldDB" id="A0AAV5C0I1"/>
<keyword evidence="6" id="KW-0654">Proteoglycan</keyword>
<name>A0AAV5C0I1_ELECO</name>
<evidence type="ECO:0000259" key="12">
    <source>
        <dbReference type="PROSITE" id="PS50213"/>
    </source>
</evidence>
<comment type="similarity">
    <text evidence="2">Belongs to the fasciclin-like AGP family.</text>
</comment>
<evidence type="ECO:0000256" key="9">
    <source>
        <dbReference type="ARBA" id="ARBA00024686"/>
    </source>
</evidence>
<gene>
    <name evidence="13" type="primary">ga07333</name>
    <name evidence="13" type="ORF">PR202_ga07333</name>
</gene>
<dbReference type="SMART" id="SM00554">
    <property type="entry name" value="FAS1"/>
    <property type="match status" value="1"/>
</dbReference>
<dbReference type="SUPFAM" id="SSF82153">
    <property type="entry name" value="FAS1 domain"/>
    <property type="match status" value="1"/>
</dbReference>
<sequence>MASHTLLLLLLPFLFAAATAADIAQGPTPPEATTNLTSILAKGEQYTTLLRLLNSTGVNEQLAIQLNNSYDGLTFFAPTDAAFARLRAGALNALSDQQQVQLLLYHVLPRYYSLATFQTASNPLRTEASGPGGAYAVNVTATTENSLVNVSTGLVDVPLGSTMLAKFPLAVYSVDEVLLPEQMFGKQAGSVASAPEPAKQPGTKATGRKKGGAAAPKGDVAAEPSAAGTEADDEAESSNAAAGFVGNVEWSTVAALALMAVVNIAAVA</sequence>
<dbReference type="PANTHER" id="PTHR32077:SF87">
    <property type="entry name" value="OS02G0308400 PROTEIN"/>
    <property type="match status" value="1"/>
</dbReference>
<dbReference type="Gene3D" id="2.30.180.10">
    <property type="entry name" value="FAS1 domain"/>
    <property type="match status" value="1"/>
</dbReference>
<dbReference type="GO" id="GO:0009834">
    <property type="term" value="P:plant-type secondary cell wall biogenesis"/>
    <property type="evidence" value="ECO:0007669"/>
    <property type="project" value="UniProtKB-ARBA"/>
</dbReference>
<dbReference type="Pfam" id="PF02469">
    <property type="entry name" value="Fasciclin"/>
    <property type="match status" value="1"/>
</dbReference>
<reference evidence="13" key="1">
    <citation type="journal article" date="2018" name="DNA Res.">
        <title>Multiple hybrid de novo genome assembly of finger millet, an orphan allotetraploid crop.</title>
        <authorList>
            <person name="Hatakeyama M."/>
            <person name="Aluri S."/>
            <person name="Balachadran M.T."/>
            <person name="Sivarajan S.R."/>
            <person name="Patrignani A."/>
            <person name="Gruter S."/>
            <person name="Poveda L."/>
            <person name="Shimizu-Inatsugi R."/>
            <person name="Baeten J."/>
            <person name="Francoijs K.J."/>
            <person name="Nataraja K.N."/>
            <person name="Reddy Y.A.N."/>
            <person name="Phadnis S."/>
            <person name="Ravikumar R.L."/>
            <person name="Schlapbach R."/>
            <person name="Sreeman S.M."/>
            <person name="Shimizu K.K."/>
        </authorList>
    </citation>
    <scope>NUCLEOTIDE SEQUENCE</scope>
</reference>
<proteinExistence type="inferred from homology"/>
<feature type="signal peptide" evidence="11">
    <location>
        <begin position="1"/>
        <end position="20"/>
    </location>
</feature>
<keyword evidence="4" id="KW-0336">GPI-anchor</keyword>
<comment type="function">
    <text evidence="9">May be a cell surface adhesion protein.</text>
</comment>
<evidence type="ECO:0000256" key="6">
    <source>
        <dbReference type="ARBA" id="ARBA00022974"/>
    </source>
</evidence>
<dbReference type="GO" id="GO:0005886">
    <property type="term" value="C:plasma membrane"/>
    <property type="evidence" value="ECO:0007669"/>
    <property type="project" value="UniProtKB-SubCell"/>
</dbReference>
<evidence type="ECO:0000313" key="14">
    <source>
        <dbReference type="Proteomes" id="UP001054889"/>
    </source>
</evidence>
<keyword evidence="4" id="KW-0449">Lipoprotein</keyword>
<feature type="chain" id="PRO_5043461699" description="FAS1 domain-containing protein" evidence="11">
    <location>
        <begin position="21"/>
        <end position="268"/>
    </location>
</feature>
<evidence type="ECO:0000313" key="13">
    <source>
        <dbReference type="EMBL" id="GJM90999.1"/>
    </source>
</evidence>
<keyword evidence="14" id="KW-1185">Reference proteome</keyword>
<evidence type="ECO:0000256" key="5">
    <source>
        <dbReference type="ARBA" id="ARBA00022729"/>
    </source>
</evidence>
<evidence type="ECO:0000256" key="4">
    <source>
        <dbReference type="ARBA" id="ARBA00022622"/>
    </source>
</evidence>
<evidence type="ECO:0000256" key="10">
    <source>
        <dbReference type="SAM" id="MobiDB-lite"/>
    </source>
</evidence>
<comment type="caution">
    <text evidence="13">The sequence shown here is derived from an EMBL/GenBank/DDBJ whole genome shotgun (WGS) entry which is preliminary data.</text>
</comment>
<feature type="domain" description="FAS1" evidence="12">
    <location>
        <begin position="33"/>
        <end position="178"/>
    </location>
</feature>
<evidence type="ECO:0000256" key="7">
    <source>
        <dbReference type="ARBA" id="ARBA00023136"/>
    </source>
</evidence>